<evidence type="ECO:0000313" key="3">
    <source>
        <dbReference type="EMBL" id="GAA4431567.1"/>
    </source>
</evidence>
<protein>
    <recommendedName>
        <fullName evidence="5">FecR family protein</fullName>
    </recommendedName>
</protein>
<dbReference type="Pfam" id="PF16344">
    <property type="entry name" value="FecR_C"/>
    <property type="match status" value="1"/>
</dbReference>
<proteinExistence type="predicted"/>
<evidence type="ECO:0000259" key="2">
    <source>
        <dbReference type="Pfam" id="PF16344"/>
    </source>
</evidence>
<feature type="domain" description="FecR protein" evidence="1">
    <location>
        <begin position="145"/>
        <end position="231"/>
    </location>
</feature>
<feature type="domain" description="Protein FecR C-terminal" evidence="2">
    <location>
        <begin position="285"/>
        <end position="352"/>
    </location>
</feature>
<dbReference type="Pfam" id="PF04773">
    <property type="entry name" value="FecR"/>
    <property type="match status" value="1"/>
</dbReference>
<dbReference type="PANTHER" id="PTHR30273">
    <property type="entry name" value="PERIPLASMIC SIGNAL SENSOR AND SIGMA FACTOR ACTIVATOR FECR-RELATED"/>
    <property type="match status" value="1"/>
</dbReference>
<name>A0ABP8LKR6_9BACT</name>
<evidence type="ECO:0000313" key="4">
    <source>
        <dbReference type="Proteomes" id="UP001501508"/>
    </source>
</evidence>
<dbReference type="Gene3D" id="2.60.120.1440">
    <property type="match status" value="1"/>
</dbReference>
<comment type="caution">
    <text evidence="3">The sequence shown here is derived from an EMBL/GenBank/DDBJ whole genome shotgun (WGS) entry which is preliminary data.</text>
</comment>
<dbReference type="InterPro" id="IPR012373">
    <property type="entry name" value="Ferrdict_sens_TM"/>
</dbReference>
<dbReference type="Gene3D" id="3.55.50.30">
    <property type="match status" value="1"/>
</dbReference>
<dbReference type="EMBL" id="BAABEY010000001">
    <property type="protein sequence ID" value="GAA4431567.1"/>
    <property type="molecule type" value="Genomic_DNA"/>
</dbReference>
<dbReference type="InterPro" id="IPR006860">
    <property type="entry name" value="FecR"/>
</dbReference>
<keyword evidence="4" id="KW-1185">Reference proteome</keyword>
<dbReference type="InterPro" id="IPR032508">
    <property type="entry name" value="FecR_C"/>
</dbReference>
<dbReference type="PANTHER" id="PTHR30273:SF2">
    <property type="entry name" value="PROTEIN FECR"/>
    <property type="match status" value="1"/>
</dbReference>
<reference evidence="4" key="1">
    <citation type="journal article" date="2019" name="Int. J. Syst. Evol. Microbiol.">
        <title>The Global Catalogue of Microorganisms (GCM) 10K type strain sequencing project: providing services to taxonomists for standard genome sequencing and annotation.</title>
        <authorList>
            <consortium name="The Broad Institute Genomics Platform"/>
            <consortium name="The Broad Institute Genome Sequencing Center for Infectious Disease"/>
            <person name="Wu L."/>
            <person name="Ma J."/>
        </authorList>
    </citation>
    <scope>NUCLEOTIDE SEQUENCE [LARGE SCALE GENOMIC DNA]</scope>
    <source>
        <strain evidence="4">JCM 31920</strain>
    </source>
</reference>
<dbReference type="Proteomes" id="UP001501508">
    <property type="component" value="Unassembled WGS sequence"/>
</dbReference>
<organism evidence="3 4">
    <name type="scientific">Ravibacter arvi</name>
    <dbReference type="NCBI Taxonomy" id="2051041"/>
    <lineage>
        <taxon>Bacteria</taxon>
        <taxon>Pseudomonadati</taxon>
        <taxon>Bacteroidota</taxon>
        <taxon>Cytophagia</taxon>
        <taxon>Cytophagales</taxon>
        <taxon>Spirosomataceae</taxon>
        <taxon>Ravibacter</taxon>
    </lineage>
</organism>
<sequence length="359" mass="40006">MDRSQIDFFLTDPEFVQLARRRPEDPEWRAYELAHADRKAALYQARMVLLASDRFPEQTLEENRKKALWDKIEDELEYSAEKGGFVRSIRSRSWWAAAVVVLGFGLLWLANPSRQRPASKDSLPLAGREEAGWKEIANTKDAVFPVDLPDGSTVLLKKDSRVRFAPGTFAADGKRELHLDGEAFFEVVPNPDAPFYVYTNELVTKVLGTSFNIKAFPDASEVEVAVKTGRVTVFRSRDAAVSGTAKDPEGEILHPDQRITLNRNSGAMVLEELASAGGPPEPGLFIFDDKSVSDVFKALEAHYGVKIIYPESLLRDCRITAAVADETLYEKIRLICKGLNATYQVVDGDIVISSEGCTY</sequence>
<evidence type="ECO:0008006" key="5">
    <source>
        <dbReference type="Google" id="ProtNLM"/>
    </source>
</evidence>
<dbReference type="PIRSF" id="PIRSF018266">
    <property type="entry name" value="FecR"/>
    <property type="match status" value="1"/>
</dbReference>
<evidence type="ECO:0000259" key="1">
    <source>
        <dbReference type="Pfam" id="PF04773"/>
    </source>
</evidence>
<gene>
    <name evidence="3" type="ORF">GCM10023091_02450</name>
</gene>
<accession>A0ABP8LKR6</accession>
<dbReference type="RefSeq" id="WP_345026170.1">
    <property type="nucleotide sequence ID" value="NZ_BAABEY010000001.1"/>
</dbReference>